<feature type="compositionally biased region" description="Basic residues" evidence="1">
    <location>
        <begin position="287"/>
        <end position="300"/>
    </location>
</feature>
<feature type="region of interest" description="Disordered" evidence="1">
    <location>
        <begin position="1"/>
        <end position="137"/>
    </location>
</feature>
<dbReference type="EMBL" id="JAGKQM010000017">
    <property type="protein sequence ID" value="KAH0869938.1"/>
    <property type="molecule type" value="Genomic_DNA"/>
</dbReference>
<feature type="compositionally biased region" description="Basic and acidic residues" evidence="1">
    <location>
        <begin position="10"/>
        <end position="19"/>
    </location>
</feature>
<name>A0ABQ7YRL1_BRANA</name>
<reference evidence="2 3" key="1">
    <citation type="submission" date="2021-05" db="EMBL/GenBank/DDBJ databases">
        <title>Genome Assembly of Synthetic Allotetraploid Brassica napus Reveals Homoeologous Exchanges between Subgenomes.</title>
        <authorList>
            <person name="Davis J.T."/>
        </authorList>
    </citation>
    <scope>NUCLEOTIDE SEQUENCE [LARGE SCALE GENOMIC DNA]</scope>
    <source>
        <strain evidence="3">cv. Da-Ae</strain>
        <tissue evidence="2">Seedling</tissue>
    </source>
</reference>
<feature type="compositionally biased region" description="Basic and acidic residues" evidence="1">
    <location>
        <begin position="73"/>
        <end position="91"/>
    </location>
</feature>
<feature type="non-terminal residue" evidence="2">
    <location>
        <position position="331"/>
    </location>
</feature>
<dbReference type="Proteomes" id="UP000824890">
    <property type="component" value="Unassembled WGS sequence"/>
</dbReference>
<feature type="region of interest" description="Disordered" evidence="1">
    <location>
        <begin position="287"/>
        <end position="331"/>
    </location>
</feature>
<feature type="region of interest" description="Disordered" evidence="1">
    <location>
        <begin position="165"/>
        <end position="184"/>
    </location>
</feature>
<feature type="non-terminal residue" evidence="2">
    <location>
        <position position="1"/>
    </location>
</feature>
<evidence type="ECO:0000313" key="2">
    <source>
        <dbReference type="EMBL" id="KAH0869938.1"/>
    </source>
</evidence>
<evidence type="ECO:0000256" key="1">
    <source>
        <dbReference type="SAM" id="MobiDB-lite"/>
    </source>
</evidence>
<evidence type="ECO:0000313" key="3">
    <source>
        <dbReference type="Proteomes" id="UP000824890"/>
    </source>
</evidence>
<feature type="compositionally biased region" description="Basic and acidic residues" evidence="1">
    <location>
        <begin position="35"/>
        <end position="64"/>
    </location>
</feature>
<feature type="region of interest" description="Disordered" evidence="1">
    <location>
        <begin position="228"/>
        <end position="266"/>
    </location>
</feature>
<proteinExistence type="predicted"/>
<gene>
    <name evidence="2" type="ORF">HID58_076960</name>
</gene>
<keyword evidence="3" id="KW-1185">Reference proteome</keyword>
<feature type="compositionally biased region" description="Basic and acidic residues" evidence="1">
    <location>
        <begin position="239"/>
        <end position="256"/>
    </location>
</feature>
<feature type="compositionally biased region" description="Basic and acidic residues" evidence="1">
    <location>
        <begin position="165"/>
        <end position="182"/>
    </location>
</feature>
<comment type="caution">
    <text evidence="2">The sequence shown here is derived from an EMBL/GenBank/DDBJ whole genome shotgun (WGS) entry which is preliminary data.</text>
</comment>
<sequence length="331" mass="37603">RSIFSIGPLHSEERKRGDQKPGGFPILSGKNAPEQTRRYNNEPQHRQQHREYKPQSKTWQERGTLRRTYNSSERSRHDIIRSARPSREHSHPYQRNLPGPPPQEATIEKCKEGYQSISKNNPENDKRGTPLLEDDFSTIPHETLNKARVEVRDVMLQYTKCADPTEREARKERVRQAEERGQMGDAALQLARSALVMKVVEQEVAPNGTPERLPASQRLCPNTHDEIVRPEQSMSDHNSNSRERLPASSRLGEKKSPTSLPRRPVTSRLEPVEILVNVTLVEEAAIVKRKPGRPPGRRKVAASPKTARSSLAKKRKSGTAPSCRKQLNTVE</sequence>
<protein>
    <submittedName>
        <fullName evidence="2">Uncharacterized protein</fullName>
    </submittedName>
</protein>
<accession>A0ABQ7YRL1</accession>
<organism evidence="2 3">
    <name type="scientific">Brassica napus</name>
    <name type="common">Rape</name>
    <dbReference type="NCBI Taxonomy" id="3708"/>
    <lineage>
        <taxon>Eukaryota</taxon>
        <taxon>Viridiplantae</taxon>
        <taxon>Streptophyta</taxon>
        <taxon>Embryophyta</taxon>
        <taxon>Tracheophyta</taxon>
        <taxon>Spermatophyta</taxon>
        <taxon>Magnoliopsida</taxon>
        <taxon>eudicotyledons</taxon>
        <taxon>Gunneridae</taxon>
        <taxon>Pentapetalae</taxon>
        <taxon>rosids</taxon>
        <taxon>malvids</taxon>
        <taxon>Brassicales</taxon>
        <taxon>Brassicaceae</taxon>
        <taxon>Brassiceae</taxon>
        <taxon>Brassica</taxon>
    </lineage>
</organism>